<evidence type="ECO:0000313" key="4">
    <source>
        <dbReference type="Proteomes" id="UP000652761"/>
    </source>
</evidence>
<accession>A0A843VT36</accession>
<dbReference type="OrthoDB" id="1906820at2759"/>
<gene>
    <name evidence="3" type="ORF">Taro_028055</name>
</gene>
<dbReference type="InterPro" id="IPR053151">
    <property type="entry name" value="RNase_H-like"/>
</dbReference>
<dbReference type="InterPro" id="IPR036397">
    <property type="entry name" value="RNaseH_sf"/>
</dbReference>
<dbReference type="AlphaFoldDB" id="A0A843VT36"/>
<dbReference type="PANTHER" id="PTHR47723">
    <property type="entry name" value="OS05G0353850 PROTEIN"/>
    <property type="match status" value="1"/>
</dbReference>
<dbReference type="GO" id="GO:0004523">
    <property type="term" value="F:RNA-DNA hybrid ribonuclease activity"/>
    <property type="evidence" value="ECO:0007669"/>
    <property type="project" value="InterPro"/>
</dbReference>
<evidence type="ECO:0000256" key="1">
    <source>
        <dbReference type="SAM" id="Phobius"/>
    </source>
</evidence>
<dbReference type="InterPro" id="IPR012337">
    <property type="entry name" value="RNaseH-like_sf"/>
</dbReference>
<sequence>MRAAWRTQGHRGLNASSRSDAFLNTAGRHDAIYTQCVLDSSPWPNSAVALFSWEEFCYGSEGNRFGVISGHLVSVRRDSGARRSFGARGILGVGTVWVMSAYTVIVNESQLPRNRVLGFCPGIVSTVKVCVVFLDTFTPEFELYVRLRERRQGTATRICGCAVACSALVVGGQTPVDVLVPNWSYFQCLTLGFSAGVPKSVRLGPAGVVLVVSTVLVLLRNYPTEPVTCEAHPFFFQVKESRRVHVPLLVPVGIIVDSGPHHQQSNIGGGHEYFKVNIPTVVKWLHPPSGILKLNVDGAFKLAAGGAGGGGILRDHKGICVFTFTKNYQGIISTLAAEALALCDGLTICCSKGFMDIVVETDSLNLVQIVTGQIPRL</sequence>
<name>A0A843VT36_COLES</name>
<dbReference type="InterPro" id="IPR044730">
    <property type="entry name" value="RNase_H-like_dom_plant"/>
</dbReference>
<dbReference type="InterPro" id="IPR002156">
    <property type="entry name" value="RNaseH_domain"/>
</dbReference>
<dbReference type="CDD" id="cd06222">
    <property type="entry name" value="RNase_H_like"/>
    <property type="match status" value="1"/>
</dbReference>
<dbReference type="SUPFAM" id="SSF53098">
    <property type="entry name" value="Ribonuclease H-like"/>
    <property type="match status" value="1"/>
</dbReference>
<feature type="domain" description="RNase H type-1" evidence="2">
    <location>
        <begin position="295"/>
        <end position="373"/>
    </location>
</feature>
<feature type="transmembrane region" description="Helical" evidence="1">
    <location>
        <begin position="85"/>
        <end position="104"/>
    </location>
</feature>
<dbReference type="Proteomes" id="UP000652761">
    <property type="component" value="Unassembled WGS sequence"/>
</dbReference>
<dbReference type="Gene3D" id="3.30.420.10">
    <property type="entry name" value="Ribonuclease H-like superfamily/Ribonuclease H"/>
    <property type="match status" value="1"/>
</dbReference>
<evidence type="ECO:0000259" key="2">
    <source>
        <dbReference type="Pfam" id="PF13456"/>
    </source>
</evidence>
<proteinExistence type="predicted"/>
<evidence type="ECO:0000313" key="3">
    <source>
        <dbReference type="EMBL" id="MQL95383.1"/>
    </source>
</evidence>
<keyword evidence="1" id="KW-0472">Membrane</keyword>
<keyword evidence="1" id="KW-0812">Transmembrane</keyword>
<dbReference type="Pfam" id="PF13456">
    <property type="entry name" value="RVT_3"/>
    <property type="match status" value="1"/>
</dbReference>
<organism evidence="3 4">
    <name type="scientific">Colocasia esculenta</name>
    <name type="common">Wild taro</name>
    <name type="synonym">Arum esculentum</name>
    <dbReference type="NCBI Taxonomy" id="4460"/>
    <lineage>
        <taxon>Eukaryota</taxon>
        <taxon>Viridiplantae</taxon>
        <taxon>Streptophyta</taxon>
        <taxon>Embryophyta</taxon>
        <taxon>Tracheophyta</taxon>
        <taxon>Spermatophyta</taxon>
        <taxon>Magnoliopsida</taxon>
        <taxon>Liliopsida</taxon>
        <taxon>Araceae</taxon>
        <taxon>Aroideae</taxon>
        <taxon>Colocasieae</taxon>
        <taxon>Colocasia</taxon>
    </lineage>
</organism>
<comment type="caution">
    <text evidence="3">The sequence shown here is derived from an EMBL/GenBank/DDBJ whole genome shotgun (WGS) entry which is preliminary data.</text>
</comment>
<dbReference type="EMBL" id="NMUH01001788">
    <property type="protein sequence ID" value="MQL95383.1"/>
    <property type="molecule type" value="Genomic_DNA"/>
</dbReference>
<dbReference type="PANTHER" id="PTHR47723:SF19">
    <property type="entry name" value="POLYNUCLEOTIDYL TRANSFERASE, RIBONUCLEASE H-LIKE SUPERFAMILY PROTEIN"/>
    <property type="match status" value="1"/>
</dbReference>
<reference evidence="3" key="1">
    <citation type="submission" date="2017-07" db="EMBL/GenBank/DDBJ databases">
        <title>Taro Niue Genome Assembly and Annotation.</title>
        <authorList>
            <person name="Atibalentja N."/>
            <person name="Keating K."/>
            <person name="Fields C.J."/>
        </authorList>
    </citation>
    <scope>NUCLEOTIDE SEQUENCE</scope>
    <source>
        <strain evidence="3">Niue_2</strain>
        <tissue evidence="3">Leaf</tissue>
    </source>
</reference>
<protein>
    <recommendedName>
        <fullName evidence="2">RNase H type-1 domain-containing protein</fullName>
    </recommendedName>
</protein>
<keyword evidence="4" id="KW-1185">Reference proteome</keyword>
<keyword evidence="1" id="KW-1133">Transmembrane helix</keyword>
<dbReference type="GO" id="GO:0003676">
    <property type="term" value="F:nucleic acid binding"/>
    <property type="evidence" value="ECO:0007669"/>
    <property type="project" value="InterPro"/>
</dbReference>